<reference evidence="1 2" key="1">
    <citation type="submission" date="2013-11" db="EMBL/GenBank/DDBJ databases">
        <title>Genome sequencing of Stegodyphus mimosarum.</title>
        <authorList>
            <person name="Bechsgaard J."/>
        </authorList>
    </citation>
    <scope>NUCLEOTIDE SEQUENCE [LARGE SCALE GENOMIC DNA]</scope>
</reference>
<organism evidence="1 2">
    <name type="scientific">Stegodyphus mimosarum</name>
    <name type="common">African social velvet spider</name>
    <dbReference type="NCBI Taxonomy" id="407821"/>
    <lineage>
        <taxon>Eukaryota</taxon>
        <taxon>Metazoa</taxon>
        <taxon>Ecdysozoa</taxon>
        <taxon>Arthropoda</taxon>
        <taxon>Chelicerata</taxon>
        <taxon>Arachnida</taxon>
        <taxon>Araneae</taxon>
        <taxon>Araneomorphae</taxon>
        <taxon>Entelegynae</taxon>
        <taxon>Eresoidea</taxon>
        <taxon>Eresidae</taxon>
        <taxon>Stegodyphus</taxon>
    </lineage>
</organism>
<name>A0A087TW65_STEMI</name>
<sequence>MAAEESGGSFSSSRNRCPDRLAAALVSFDLTSS</sequence>
<gene>
    <name evidence="1" type="ORF">X975_16136</name>
</gene>
<accession>A0A087TW65</accession>
<evidence type="ECO:0000313" key="2">
    <source>
        <dbReference type="Proteomes" id="UP000054359"/>
    </source>
</evidence>
<proteinExistence type="predicted"/>
<dbReference type="AlphaFoldDB" id="A0A087TW65"/>
<feature type="non-terminal residue" evidence="1">
    <location>
        <position position="33"/>
    </location>
</feature>
<evidence type="ECO:0000313" key="1">
    <source>
        <dbReference type="EMBL" id="KFM69354.1"/>
    </source>
</evidence>
<keyword evidence="2" id="KW-1185">Reference proteome</keyword>
<protein>
    <submittedName>
        <fullName evidence="1">Uncharacterized protein</fullName>
    </submittedName>
</protein>
<dbReference type="EMBL" id="KK117021">
    <property type="protein sequence ID" value="KFM69354.1"/>
    <property type="molecule type" value="Genomic_DNA"/>
</dbReference>
<dbReference type="Proteomes" id="UP000054359">
    <property type="component" value="Unassembled WGS sequence"/>
</dbReference>